<evidence type="ECO:0000313" key="4">
    <source>
        <dbReference type="Proteomes" id="UP000000442"/>
    </source>
</evidence>
<gene>
    <name evidence="3" type="ordered locus">HRM2_45700</name>
</gene>
<dbReference type="HOGENOM" id="CLU_896363_0_0_7"/>
<dbReference type="GO" id="GO:0016020">
    <property type="term" value="C:membrane"/>
    <property type="evidence" value="ECO:0007669"/>
    <property type="project" value="UniProtKB-UniRule"/>
</dbReference>
<dbReference type="eggNOG" id="COG1360">
    <property type="taxonomic scope" value="Bacteria"/>
</dbReference>
<reference evidence="3 4" key="1">
    <citation type="journal article" date="2009" name="Environ. Microbiol.">
        <title>Genome sequence of Desulfobacterium autotrophicum HRM2, a marine sulfate reducer oxidizing organic carbon completely to carbon dioxide.</title>
        <authorList>
            <person name="Strittmatter A.W."/>
            <person name="Liesegang H."/>
            <person name="Rabus R."/>
            <person name="Decker I."/>
            <person name="Amann J."/>
            <person name="Andres S."/>
            <person name="Henne A."/>
            <person name="Fricke W.F."/>
            <person name="Martinez-Arias R."/>
            <person name="Bartels D."/>
            <person name="Goesmann A."/>
            <person name="Krause L."/>
            <person name="Puehler A."/>
            <person name="Klenk H.P."/>
            <person name="Richter M."/>
            <person name="Schuler M."/>
            <person name="Gloeckner F.O."/>
            <person name="Meyerdierks A."/>
            <person name="Gottschalk G."/>
            <person name="Amann R."/>
        </authorList>
    </citation>
    <scope>NUCLEOTIDE SEQUENCE [LARGE SCALE GENOMIC DNA]</scope>
    <source>
        <strain evidence="4">ATCC 43914 / DSM 3382 / HRM2</strain>
    </source>
</reference>
<proteinExistence type="predicted"/>
<dbReference type="Gene3D" id="3.30.1330.60">
    <property type="entry name" value="OmpA-like domain"/>
    <property type="match status" value="1"/>
</dbReference>
<dbReference type="KEGG" id="dat:HRM2_45700"/>
<dbReference type="RefSeq" id="WP_015906340.1">
    <property type="nucleotide sequence ID" value="NC_012108.1"/>
</dbReference>
<keyword evidence="1" id="KW-0472">Membrane</keyword>
<protein>
    <submittedName>
        <fullName evidence="3">Chemotaxis protein</fullName>
    </submittedName>
</protein>
<evidence type="ECO:0000259" key="2">
    <source>
        <dbReference type="PROSITE" id="PS51123"/>
    </source>
</evidence>
<organism evidence="3 4">
    <name type="scientific">Desulforapulum autotrophicum (strain ATCC 43914 / DSM 3382 / VKM B-1955 / HRM2)</name>
    <name type="common">Desulfobacterium autotrophicum</name>
    <dbReference type="NCBI Taxonomy" id="177437"/>
    <lineage>
        <taxon>Bacteria</taxon>
        <taxon>Pseudomonadati</taxon>
        <taxon>Thermodesulfobacteriota</taxon>
        <taxon>Desulfobacteria</taxon>
        <taxon>Desulfobacterales</taxon>
        <taxon>Desulfobacteraceae</taxon>
        <taxon>Desulforapulum</taxon>
    </lineage>
</organism>
<evidence type="ECO:0000313" key="3">
    <source>
        <dbReference type="EMBL" id="ACN17626.1"/>
    </source>
</evidence>
<accession>C0QG47</accession>
<feature type="domain" description="OmpA-like" evidence="2">
    <location>
        <begin position="192"/>
        <end position="308"/>
    </location>
</feature>
<dbReference type="InterPro" id="IPR006665">
    <property type="entry name" value="OmpA-like"/>
</dbReference>
<name>C0QG47_DESAH</name>
<evidence type="ECO:0000256" key="1">
    <source>
        <dbReference type="PROSITE-ProRule" id="PRU00473"/>
    </source>
</evidence>
<sequence>MNRSGAKTLFYTVAFLTVLMVWALNGFADMAAVEINPDVEKEMLLLKRDNLNDAIDEYGAKIEAIDGFLLNLKMDQEWLDLKFLDIQAQDRPIPQELIESRNLMVEKQSSAIKERESLLEQIQAHTLTLKKLEIPMGQKRIQSKNLFETGEELPGNTDFVEDDLVSLDLEKELTTKINAMGIRDWVELANNNSGLRLEVQLPILFAPGRSTIIGSYEGFLEKIATLVKPYEVFVHVNGVTDGAKSKKISNIDLGARRATAIVNRLVKYGLPPSIFKITSRGEYSEGSHMKVNSPSLNRRAEITVYFSHTG</sequence>
<dbReference type="AlphaFoldDB" id="C0QG47"/>
<dbReference type="STRING" id="177437.HRM2_45700"/>
<dbReference type="PROSITE" id="PS51123">
    <property type="entry name" value="OMPA_2"/>
    <property type="match status" value="1"/>
</dbReference>
<dbReference type="Pfam" id="PF00691">
    <property type="entry name" value="OmpA"/>
    <property type="match status" value="1"/>
</dbReference>
<dbReference type="SUPFAM" id="SSF103088">
    <property type="entry name" value="OmpA-like"/>
    <property type="match status" value="1"/>
</dbReference>
<dbReference type="EMBL" id="CP001087">
    <property type="protein sequence ID" value="ACN17626.1"/>
    <property type="molecule type" value="Genomic_DNA"/>
</dbReference>
<dbReference type="Proteomes" id="UP000000442">
    <property type="component" value="Chromosome"/>
</dbReference>
<dbReference type="InterPro" id="IPR036737">
    <property type="entry name" value="OmpA-like_sf"/>
</dbReference>
<keyword evidence="4" id="KW-1185">Reference proteome</keyword>